<feature type="compositionally biased region" description="Basic and acidic residues" evidence="1">
    <location>
        <begin position="129"/>
        <end position="143"/>
    </location>
</feature>
<evidence type="ECO:0000256" key="1">
    <source>
        <dbReference type="SAM" id="MobiDB-lite"/>
    </source>
</evidence>
<dbReference type="AlphaFoldDB" id="A0A6J4VNQ5"/>
<dbReference type="EMBL" id="CADCWJ010000744">
    <property type="protein sequence ID" value="CAA9581365.1"/>
    <property type="molecule type" value="Genomic_DNA"/>
</dbReference>
<sequence length="143" mass="15272">ALVGRSTIPDRHRVRARSPLRSALDLSGLDFFHAGHPCADDRGTTPGTGTSAPAARLAPARQRATDQQATGIPARDIARKASFPRAGAGEGRADRARRGAAQGWDHREVLSGDRAELHARSPDRGPGNDGRHADDRYARSRSP</sequence>
<name>A0A6J4VNQ5_9BACT</name>
<proteinExistence type="predicted"/>
<feature type="compositionally biased region" description="Low complexity" evidence="1">
    <location>
        <begin position="44"/>
        <end position="62"/>
    </location>
</feature>
<feature type="non-terminal residue" evidence="2">
    <location>
        <position position="1"/>
    </location>
</feature>
<reference evidence="2" key="1">
    <citation type="submission" date="2020-02" db="EMBL/GenBank/DDBJ databases">
        <authorList>
            <person name="Meier V. D."/>
        </authorList>
    </citation>
    <scope>NUCLEOTIDE SEQUENCE</scope>
    <source>
        <strain evidence="2">AVDCRST_MAG87</strain>
    </source>
</reference>
<feature type="compositionally biased region" description="Basic and acidic residues" evidence="1">
    <location>
        <begin position="104"/>
        <end position="123"/>
    </location>
</feature>
<accession>A0A6J4VNQ5</accession>
<evidence type="ECO:0000313" key="2">
    <source>
        <dbReference type="EMBL" id="CAA9581365.1"/>
    </source>
</evidence>
<gene>
    <name evidence="2" type="ORF">AVDCRST_MAG87-3401</name>
</gene>
<feature type="non-terminal residue" evidence="2">
    <location>
        <position position="143"/>
    </location>
</feature>
<protein>
    <submittedName>
        <fullName evidence="2">Transcriptional regulator, ArsR family</fullName>
    </submittedName>
</protein>
<organism evidence="2">
    <name type="scientific">uncultured Thermomicrobiales bacterium</name>
    <dbReference type="NCBI Taxonomy" id="1645740"/>
    <lineage>
        <taxon>Bacteria</taxon>
        <taxon>Pseudomonadati</taxon>
        <taxon>Thermomicrobiota</taxon>
        <taxon>Thermomicrobia</taxon>
        <taxon>Thermomicrobiales</taxon>
        <taxon>environmental samples</taxon>
    </lineage>
</organism>
<feature type="region of interest" description="Disordered" evidence="1">
    <location>
        <begin position="33"/>
        <end position="143"/>
    </location>
</feature>